<dbReference type="Proteomes" id="UP000006320">
    <property type="component" value="Unassembled WGS sequence"/>
</dbReference>
<feature type="chain" id="PRO_5043966000" description="Lipoprotein" evidence="1">
    <location>
        <begin position="22"/>
        <end position="233"/>
    </location>
</feature>
<reference evidence="2 3" key="1">
    <citation type="journal article" date="2017" name="Antonie Van Leeuwenhoek">
        <title>Rhizobium rhizosphaerae sp. nov., a novel species isolated from rice rhizosphere.</title>
        <authorList>
            <person name="Zhao J.J."/>
            <person name="Zhang J."/>
            <person name="Zhang R.J."/>
            <person name="Zhang C.W."/>
            <person name="Yin H.Q."/>
            <person name="Zhang X.X."/>
        </authorList>
    </citation>
    <scope>NUCLEOTIDE SEQUENCE [LARGE SCALE GENOMIC DNA]</scope>
    <source>
        <strain evidence="2 3">S18K6</strain>
    </source>
</reference>
<comment type="caution">
    <text evidence="2">The sequence shown here is derived from an EMBL/GenBank/DDBJ whole genome shotgun (WGS) entry which is preliminary data.</text>
</comment>
<proteinExistence type="predicted"/>
<evidence type="ECO:0000313" key="2">
    <source>
        <dbReference type="EMBL" id="GAC12508.1"/>
    </source>
</evidence>
<organism evidence="2 3">
    <name type="scientific">Paraglaciecola chathamensis S18K6</name>
    <dbReference type="NCBI Taxonomy" id="1127672"/>
    <lineage>
        <taxon>Bacteria</taxon>
        <taxon>Pseudomonadati</taxon>
        <taxon>Pseudomonadota</taxon>
        <taxon>Gammaproteobacteria</taxon>
        <taxon>Alteromonadales</taxon>
        <taxon>Alteromonadaceae</taxon>
        <taxon>Paraglaciecola</taxon>
    </lineage>
</organism>
<name>A0AAV3V639_9ALTE</name>
<evidence type="ECO:0000313" key="3">
    <source>
        <dbReference type="Proteomes" id="UP000006320"/>
    </source>
</evidence>
<gene>
    <name evidence="2" type="ORF">GCHA_4591</name>
</gene>
<accession>A0AAV3V639</accession>
<dbReference type="EMBL" id="BAEM01000062">
    <property type="protein sequence ID" value="GAC12508.1"/>
    <property type="molecule type" value="Genomic_DNA"/>
</dbReference>
<protein>
    <recommendedName>
        <fullName evidence="4">Lipoprotein</fullName>
    </recommendedName>
</protein>
<sequence>MLNFRHSVKCLFIVITTLILAACGSTPQPLVEIESNVFTKPETSVGYVYILPEEKATTHIYGASCLLCYGVASSLTSKLDTHLEGTIDQQELNNISALVLEEYSIRTSNIKEVTLAVPISKLSKFKGELGFAKKDFRALKDSLGVDILVVLELHRHGAYRSFSSYVPNGDPQGYIAGLLYAVDLNSNAYIQYLELDEKVQPEGEWDEPTTFPSVTTSYYQAVENIKNRIRNAI</sequence>
<feature type="signal peptide" evidence="1">
    <location>
        <begin position="1"/>
        <end position="21"/>
    </location>
</feature>
<dbReference type="AlphaFoldDB" id="A0AAV3V639"/>
<evidence type="ECO:0008006" key="4">
    <source>
        <dbReference type="Google" id="ProtNLM"/>
    </source>
</evidence>
<dbReference type="PROSITE" id="PS51257">
    <property type="entry name" value="PROKAR_LIPOPROTEIN"/>
    <property type="match status" value="1"/>
</dbReference>
<keyword evidence="1" id="KW-0732">Signal</keyword>
<dbReference type="RefSeq" id="WP_007992139.1">
    <property type="nucleotide sequence ID" value="NZ_BAEM01000062.1"/>
</dbReference>
<evidence type="ECO:0000256" key="1">
    <source>
        <dbReference type="SAM" id="SignalP"/>
    </source>
</evidence>